<dbReference type="InterPro" id="IPR011146">
    <property type="entry name" value="HIT-like"/>
</dbReference>
<dbReference type="GO" id="GO:0003824">
    <property type="term" value="F:catalytic activity"/>
    <property type="evidence" value="ECO:0007669"/>
    <property type="project" value="InterPro"/>
</dbReference>
<dbReference type="PANTHER" id="PTHR46648:SF1">
    <property type="entry name" value="ADENOSINE 5'-MONOPHOSPHORAMIDASE HNT1"/>
    <property type="match status" value="1"/>
</dbReference>
<evidence type="ECO:0000256" key="1">
    <source>
        <dbReference type="PIRSR" id="PIRSR601310-1"/>
    </source>
</evidence>
<dbReference type="SUPFAM" id="SSF54197">
    <property type="entry name" value="HIT-like"/>
    <property type="match status" value="1"/>
</dbReference>
<comment type="caution">
    <text evidence="5">The sequence shown here is derived from an EMBL/GenBank/DDBJ whole genome shotgun (WGS) entry which is preliminary data.</text>
</comment>
<feature type="domain" description="HIT" evidence="4">
    <location>
        <begin position="49"/>
        <end position="157"/>
    </location>
</feature>
<dbReference type="Gene3D" id="1.20.5.1170">
    <property type="entry name" value="HIT-like"/>
    <property type="match status" value="1"/>
</dbReference>
<dbReference type="PROSITE" id="PS51084">
    <property type="entry name" value="HIT_2"/>
    <property type="match status" value="1"/>
</dbReference>
<dbReference type="PANTHER" id="PTHR46648">
    <property type="entry name" value="HIT FAMILY PROTEIN 1"/>
    <property type="match status" value="1"/>
</dbReference>
<proteinExistence type="predicted"/>
<dbReference type="InterPro" id="IPR019808">
    <property type="entry name" value="Histidine_triad_CS"/>
</dbReference>
<accession>A0A133KQ26</accession>
<dbReference type="FunFam" id="3.30.428.10:FF:000007">
    <property type="entry name" value="HIT family protein"/>
    <property type="match status" value="1"/>
</dbReference>
<protein>
    <recommendedName>
        <fullName evidence="4">HIT domain-containing protein</fullName>
    </recommendedName>
</protein>
<dbReference type="GO" id="GO:0009117">
    <property type="term" value="P:nucleotide metabolic process"/>
    <property type="evidence" value="ECO:0007669"/>
    <property type="project" value="TreeGrafter"/>
</dbReference>
<evidence type="ECO:0000313" key="5">
    <source>
        <dbReference type="EMBL" id="KWZ81605.1"/>
    </source>
</evidence>
<dbReference type="AlphaFoldDB" id="A0A133KQ26"/>
<dbReference type="Pfam" id="PF01230">
    <property type="entry name" value="HIT"/>
    <property type="match status" value="1"/>
</dbReference>
<name>A0A133KQ26_HEYCO</name>
<dbReference type="PRINTS" id="PR00332">
    <property type="entry name" value="HISTRIAD"/>
</dbReference>
<dbReference type="PROSITE" id="PS00892">
    <property type="entry name" value="HIT_1"/>
    <property type="match status" value="1"/>
</dbReference>
<evidence type="ECO:0000259" key="4">
    <source>
        <dbReference type="PROSITE" id="PS51084"/>
    </source>
</evidence>
<organism evidence="5 6">
    <name type="scientific">Heyndrickxia coagulans</name>
    <name type="common">Weizmannia coagulans</name>
    <dbReference type="NCBI Taxonomy" id="1398"/>
    <lineage>
        <taxon>Bacteria</taxon>
        <taxon>Bacillati</taxon>
        <taxon>Bacillota</taxon>
        <taxon>Bacilli</taxon>
        <taxon>Bacillales</taxon>
        <taxon>Bacillaceae</taxon>
        <taxon>Heyndrickxia</taxon>
    </lineage>
</organism>
<dbReference type="EMBL" id="LRPN01000070">
    <property type="protein sequence ID" value="KWZ81605.1"/>
    <property type="molecule type" value="Genomic_DNA"/>
</dbReference>
<dbReference type="Proteomes" id="UP000070376">
    <property type="component" value="Unassembled WGS sequence"/>
</dbReference>
<feature type="short sequence motif" description="Histidine triad motif" evidence="2 3">
    <location>
        <begin position="141"/>
        <end position="145"/>
    </location>
</feature>
<gene>
    <name evidence="5" type="ORF">HMPREF3213_01922</name>
</gene>
<feature type="active site" description="Tele-AMP-histidine intermediate" evidence="1">
    <location>
        <position position="143"/>
    </location>
</feature>
<dbReference type="CDD" id="cd01277">
    <property type="entry name" value="HINT_subgroup"/>
    <property type="match status" value="1"/>
</dbReference>
<dbReference type="PATRIC" id="fig|1398.22.peg.1924"/>
<dbReference type="InterPro" id="IPR001310">
    <property type="entry name" value="Histidine_triad_HIT"/>
</dbReference>
<evidence type="ECO:0000313" key="6">
    <source>
        <dbReference type="Proteomes" id="UP000070376"/>
    </source>
</evidence>
<evidence type="ECO:0000256" key="3">
    <source>
        <dbReference type="PROSITE-ProRule" id="PRU00464"/>
    </source>
</evidence>
<sequence>MLIKGAFRLVEKPCRTGRKRRFPPRFLFFRLFIRYNEIKKMERLIKMCIFCKIINGEIPSAKVYENEHVYAFLDISQVTKGHTLIVPKIHKENVYELTPEIARNFFESVPVVANALKAAFQPVGLNVLNNNGEIAGQSVFHYHMHLIPRYGKGDGFGAVWKTHEKDYSQEDLQQIAAEISKKI</sequence>
<evidence type="ECO:0000256" key="2">
    <source>
        <dbReference type="PIRSR" id="PIRSR601310-3"/>
    </source>
</evidence>
<dbReference type="InterPro" id="IPR036265">
    <property type="entry name" value="HIT-like_sf"/>
</dbReference>
<dbReference type="InterPro" id="IPR039384">
    <property type="entry name" value="HINT"/>
</dbReference>
<reference evidence="6" key="1">
    <citation type="submission" date="2016-01" db="EMBL/GenBank/DDBJ databases">
        <authorList>
            <person name="Mitreva M."/>
            <person name="Pepin K.H."/>
            <person name="Mihindukulasuriya K.A."/>
            <person name="Fulton R."/>
            <person name="Fronick C."/>
            <person name="O'Laughlin M."/>
            <person name="Miner T."/>
            <person name="Herter B."/>
            <person name="Rosa B.A."/>
            <person name="Cordes M."/>
            <person name="Tomlinson C."/>
            <person name="Wollam A."/>
            <person name="Palsikar V.B."/>
            <person name="Mardis E.R."/>
            <person name="Wilson R.K."/>
        </authorList>
    </citation>
    <scope>NUCLEOTIDE SEQUENCE [LARGE SCALE GENOMIC DNA]</scope>
    <source>
        <strain evidence="6">GED7749B</strain>
    </source>
</reference>
<dbReference type="Gene3D" id="3.30.428.10">
    <property type="entry name" value="HIT-like"/>
    <property type="match status" value="1"/>
</dbReference>